<feature type="binding site" evidence="11">
    <location>
        <position position="58"/>
    </location>
    <ligand>
        <name>ATP</name>
        <dbReference type="ChEBI" id="CHEBI:30616"/>
    </ligand>
</feature>
<dbReference type="SUPFAM" id="SSF56112">
    <property type="entry name" value="Protein kinase-like (PK-like)"/>
    <property type="match status" value="1"/>
</dbReference>
<evidence type="ECO:0000256" key="10">
    <source>
        <dbReference type="ARBA" id="ARBA00048679"/>
    </source>
</evidence>
<dbReference type="PROSITE" id="PS50011">
    <property type="entry name" value="PROTEIN_KINASE_DOM"/>
    <property type="match status" value="1"/>
</dbReference>
<evidence type="ECO:0000256" key="3">
    <source>
        <dbReference type="ARBA" id="ARBA00022527"/>
    </source>
</evidence>
<evidence type="ECO:0000256" key="11">
    <source>
        <dbReference type="PROSITE-ProRule" id="PRU10141"/>
    </source>
</evidence>
<gene>
    <name evidence="15" type="ORF">TDIB3V08_LOCUS1708</name>
</gene>
<evidence type="ECO:0000256" key="9">
    <source>
        <dbReference type="ARBA" id="ARBA00047899"/>
    </source>
</evidence>
<comment type="catalytic activity">
    <reaction evidence="9">
        <text>L-threonyl-[protein] + ATP = O-phospho-L-threonyl-[protein] + ADP + H(+)</text>
        <dbReference type="Rhea" id="RHEA:46608"/>
        <dbReference type="Rhea" id="RHEA-COMP:11060"/>
        <dbReference type="Rhea" id="RHEA-COMP:11605"/>
        <dbReference type="ChEBI" id="CHEBI:15378"/>
        <dbReference type="ChEBI" id="CHEBI:30013"/>
        <dbReference type="ChEBI" id="CHEBI:30616"/>
        <dbReference type="ChEBI" id="CHEBI:61977"/>
        <dbReference type="ChEBI" id="CHEBI:456216"/>
        <dbReference type="EC" id="2.7.11.1"/>
    </reaction>
</comment>
<organism evidence="15">
    <name type="scientific">Timema douglasi</name>
    <name type="common">Walking stick</name>
    <dbReference type="NCBI Taxonomy" id="61478"/>
    <lineage>
        <taxon>Eukaryota</taxon>
        <taxon>Metazoa</taxon>
        <taxon>Ecdysozoa</taxon>
        <taxon>Arthropoda</taxon>
        <taxon>Hexapoda</taxon>
        <taxon>Insecta</taxon>
        <taxon>Pterygota</taxon>
        <taxon>Neoptera</taxon>
        <taxon>Polyneoptera</taxon>
        <taxon>Phasmatodea</taxon>
        <taxon>Timematodea</taxon>
        <taxon>Timematoidea</taxon>
        <taxon>Timematidae</taxon>
        <taxon>Timema</taxon>
    </lineage>
</organism>
<dbReference type="AlphaFoldDB" id="A0A7R8VBP9"/>
<evidence type="ECO:0000256" key="12">
    <source>
        <dbReference type="SAM" id="Coils"/>
    </source>
</evidence>
<evidence type="ECO:0000256" key="4">
    <source>
        <dbReference type="ARBA" id="ARBA00022679"/>
    </source>
</evidence>
<keyword evidence="4" id="KW-0808">Transferase</keyword>
<feature type="coiled-coil region" evidence="12">
    <location>
        <begin position="431"/>
        <end position="491"/>
    </location>
</feature>
<accession>A0A7R8VBP9</accession>
<keyword evidence="3" id="KW-0723">Serine/threonine-protein kinase</keyword>
<evidence type="ECO:0000256" key="1">
    <source>
        <dbReference type="ARBA" id="ARBA00008874"/>
    </source>
</evidence>
<dbReference type="PANTHER" id="PTHR47167">
    <property type="entry name" value="SERINE/THREONINE-PROTEIN KINASE TAO1-LIKE PROTEIN"/>
    <property type="match status" value="1"/>
</dbReference>
<dbReference type="InterPro" id="IPR011009">
    <property type="entry name" value="Kinase-like_dom_sf"/>
</dbReference>
<name>A0A7R8VBP9_TIMDO</name>
<dbReference type="InterPro" id="IPR051234">
    <property type="entry name" value="TAO_STE20_kinase"/>
</dbReference>
<evidence type="ECO:0000256" key="13">
    <source>
        <dbReference type="SAM" id="MobiDB-lite"/>
    </source>
</evidence>
<keyword evidence="7 11" id="KW-0067">ATP-binding</keyword>
<keyword evidence="8 12" id="KW-0175">Coiled coil</keyword>
<evidence type="ECO:0000256" key="2">
    <source>
        <dbReference type="ARBA" id="ARBA00012513"/>
    </source>
</evidence>
<dbReference type="GO" id="GO:0005524">
    <property type="term" value="F:ATP binding"/>
    <property type="evidence" value="ECO:0007669"/>
    <property type="project" value="UniProtKB-UniRule"/>
</dbReference>
<dbReference type="SMART" id="SM00220">
    <property type="entry name" value="S_TKc"/>
    <property type="match status" value="1"/>
</dbReference>
<evidence type="ECO:0000256" key="5">
    <source>
        <dbReference type="ARBA" id="ARBA00022741"/>
    </source>
</evidence>
<dbReference type="GO" id="GO:0004674">
    <property type="term" value="F:protein serine/threonine kinase activity"/>
    <property type="evidence" value="ECO:0007669"/>
    <property type="project" value="UniProtKB-KW"/>
</dbReference>
<feature type="compositionally biased region" description="Polar residues" evidence="13">
    <location>
        <begin position="340"/>
        <end position="353"/>
    </location>
</feature>
<dbReference type="EC" id="2.7.11.1" evidence="2"/>
<evidence type="ECO:0000259" key="14">
    <source>
        <dbReference type="PROSITE" id="PS50011"/>
    </source>
</evidence>
<feature type="region of interest" description="Disordered" evidence="13">
    <location>
        <begin position="538"/>
        <end position="564"/>
    </location>
</feature>
<evidence type="ECO:0000256" key="8">
    <source>
        <dbReference type="ARBA" id="ARBA00023054"/>
    </source>
</evidence>
<comment type="similarity">
    <text evidence="1">Belongs to the protein kinase superfamily. STE Ser/Thr protein kinase family. STE20 subfamily.</text>
</comment>
<dbReference type="FunFam" id="1.10.510.10:FF:000030">
    <property type="entry name" value="Serine/threonine-protein kinase TAO2, putative"/>
    <property type="match status" value="1"/>
</dbReference>
<dbReference type="Pfam" id="PF00069">
    <property type="entry name" value="Pkinase"/>
    <property type="match status" value="1"/>
</dbReference>
<feature type="domain" description="Protein kinase" evidence="14">
    <location>
        <begin position="28"/>
        <end position="281"/>
    </location>
</feature>
<evidence type="ECO:0000256" key="7">
    <source>
        <dbReference type="ARBA" id="ARBA00022840"/>
    </source>
</evidence>
<evidence type="ECO:0000313" key="15">
    <source>
        <dbReference type="EMBL" id="CAD7195315.1"/>
    </source>
</evidence>
<proteinExistence type="inferred from homology"/>
<dbReference type="CDD" id="cd06607">
    <property type="entry name" value="STKc_TAO"/>
    <property type="match status" value="1"/>
</dbReference>
<dbReference type="Gene3D" id="1.10.510.10">
    <property type="entry name" value="Transferase(Phosphotransferase) domain 1"/>
    <property type="match status" value="1"/>
</dbReference>
<dbReference type="GO" id="GO:0005737">
    <property type="term" value="C:cytoplasm"/>
    <property type="evidence" value="ECO:0007669"/>
    <property type="project" value="TreeGrafter"/>
</dbReference>
<keyword evidence="6" id="KW-0418">Kinase</keyword>
<keyword evidence="5 11" id="KW-0547">Nucleotide-binding</keyword>
<dbReference type="InterPro" id="IPR017441">
    <property type="entry name" value="Protein_kinase_ATP_BS"/>
</dbReference>
<reference evidence="15" key="1">
    <citation type="submission" date="2020-11" db="EMBL/GenBank/DDBJ databases">
        <authorList>
            <person name="Tran Van P."/>
        </authorList>
    </citation>
    <scope>NUCLEOTIDE SEQUENCE</scope>
</reference>
<sequence length="1073" mass="125389">MPTVPRPGSLKDPEIAGLFDKEDPEKIFEDLREIGHGSFGAVYYARCLISKEIVAIKKMSYLGKQSTEKWQDILKEIRFLHQLNHPNTIEYKGCFLRDHTAWLVMEYCLGSASDIIEVHKRPLKEEEIAAICEGVLHGLHYLHALGRIHRDVKAGNILLTENGTVKLADFGSASTKCPANSFVGTPYWMAPEVILAMDEGQYDGKIDVWSLGITCIELAERKPPYFNMNAMSALYHIAQNDTPVLNSSDWSDIFRHFVDSCLQKNPNERPSSGKLLSHQMVTRLRSPHILVDLIQRTKTAVRELDNLNYRKMKKILMVEKFENESVVGDADDMPDEKTGGDSSKSNSITSELSIHSVGISASSQTSSTNSLPPSNDRAEASYPPSLNIRKKGSNCGAQLDHNLNNFATIRTTSIVTKEQKEHMQEEMHEQMTGYKRMRREHQAALLKLEERCKFEMESHKQILDKEYESLLQQFSKDLDRIQVRNQQELERKLKQNLNTERKLYKEISYRQEQNRKTFEAQKKKEYKVNKERWKHELSLAESTPKRQRDATLQNQKDNLKQVEAQEEQRLIRDQKDYLELEIRKFRRKKLLVFHNLEQELLREELTKRQHQLEQAHAMLLRHHEKTQELEYHQQRAVHQLREDQIHRQHTTELHNQDDYMQLLERELQKKHALELKQQPKSLKQKEMQIRKQFRETCKIQTLQYKALKTQILQSTPKEEQKTVIKKLKEEQRRKLTLLGDQYEQTIAEMLQKQSIEAGKIRHPAVISTLKKPEGGMTTCWEESARLLMDVLLPDDNQEEGDETNKRDRQDMEMAYSNENMKVEPVTQGFWPLDLEVQKRAAGYWLRKGNLDEVIGLTTNCVSTKDDIRETLLGEWQVDWEESTTAVELNTTSTLASYATEAGCLNIKLGPKVIRLDESQELECHHLKERLRYELEILLAYQSKNKMQAEAQRNRERKELEDRVSVRRALLEQKVGVLNAFVLDVAAKLQELWKKVCKNSHDSFLKQAKHHKNAHPTKYHAGDWVYLTCTTLKKNQFKTQQFLRDRSERIRLLHERHDHELEQFDEESARLGFR</sequence>
<dbReference type="PANTHER" id="PTHR47167:SF4">
    <property type="entry name" value="SERINE_THREONINE-PROTEIN KINASE TAO"/>
    <property type="match status" value="1"/>
</dbReference>
<dbReference type="EMBL" id="OA564710">
    <property type="protein sequence ID" value="CAD7195315.1"/>
    <property type="molecule type" value="Genomic_DNA"/>
</dbReference>
<protein>
    <recommendedName>
        <fullName evidence="2">non-specific serine/threonine protein kinase</fullName>
        <ecNumber evidence="2">2.7.11.1</ecNumber>
    </recommendedName>
</protein>
<dbReference type="FunFam" id="3.30.200.20:FF:000029">
    <property type="entry name" value="Serine/threonine-protein kinase TAO2, putative"/>
    <property type="match status" value="1"/>
</dbReference>
<evidence type="ECO:0000256" key="6">
    <source>
        <dbReference type="ARBA" id="ARBA00022777"/>
    </source>
</evidence>
<dbReference type="PROSITE" id="PS00107">
    <property type="entry name" value="PROTEIN_KINASE_ATP"/>
    <property type="match status" value="1"/>
</dbReference>
<dbReference type="InterPro" id="IPR000719">
    <property type="entry name" value="Prot_kinase_dom"/>
</dbReference>
<feature type="compositionally biased region" description="Basic and acidic residues" evidence="13">
    <location>
        <begin position="538"/>
        <end position="549"/>
    </location>
</feature>
<comment type="catalytic activity">
    <reaction evidence="10">
        <text>L-seryl-[protein] + ATP = O-phospho-L-seryl-[protein] + ADP + H(+)</text>
        <dbReference type="Rhea" id="RHEA:17989"/>
        <dbReference type="Rhea" id="RHEA-COMP:9863"/>
        <dbReference type="Rhea" id="RHEA-COMP:11604"/>
        <dbReference type="ChEBI" id="CHEBI:15378"/>
        <dbReference type="ChEBI" id="CHEBI:29999"/>
        <dbReference type="ChEBI" id="CHEBI:30616"/>
        <dbReference type="ChEBI" id="CHEBI:83421"/>
        <dbReference type="ChEBI" id="CHEBI:456216"/>
        <dbReference type="EC" id="2.7.11.1"/>
    </reaction>
</comment>
<feature type="compositionally biased region" description="Low complexity" evidence="13">
    <location>
        <begin position="360"/>
        <end position="375"/>
    </location>
</feature>
<dbReference type="Gene3D" id="3.30.200.20">
    <property type="entry name" value="Phosphorylase Kinase, domain 1"/>
    <property type="match status" value="1"/>
</dbReference>
<feature type="region of interest" description="Disordered" evidence="13">
    <location>
        <begin position="327"/>
        <end position="394"/>
    </location>
</feature>